<dbReference type="SUPFAM" id="SSF46955">
    <property type="entry name" value="Putative DNA-binding domain"/>
    <property type="match status" value="1"/>
</dbReference>
<dbReference type="InterPro" id="IPR009061">
    <property type="entry name" value="DNA-bd_dom_put_sf"/>
</dbReference>
<reference evidence="1" key="1">
    <citation type="journal article" date="2014" name="Int. J. Syst. Evol. Microbiol.">
        <title>Complete genome sequence of Corynebacterium casei LMG S-19264T (=DSM 44701T), isolated from a smear-ripened cheese.</title>
        <authorList>
            <consortium name="US DOE Joint Genome Institute (JGI-PGF)"/>
            <person name="Walter F."/>
            <person name="Albersmeier A."/>
            <person name="Kalinowski J."/>
            <person name="Ruckert C."/>
        </authorList>
    </citation>
    <scope>NUCLEOTIDE SEQUENCE</scope>
    <source>
        <strain evidence="1">KCTC 32501</strain>
    </source>
</reference>
<evidence type="ECO:0008006" key="3">
    <source>
        <dbReference type="Google" id="ProtNLM"/>
    </source>
</evidence>
<dbReference type="Gene3D" id="1.10.238.160">
    <property type="match status" value="1"/>
</dbReference>
<gene>
    <name evidence="1" type="ORF">GCM10009007_12150</name>
</gene>
<dbReference type="EMBL" id="BMZG01000005">
    <property type="protein sequence ID" value="GHA72695.1"/>
    <property type="molecule type" value="Genomic_DNA"/>
</dbReference>
<evidence type="ECO:0000313" key="2">
    <source>
        <dbReference type="Proteomes" id="UP000614287"/>
    </source>
</evidence>
<comment type="caution">
    <text evidence="1">The sequence shown here is derived from an EMBL/GenBank/DDBJ whole genome shotgun (WGS) entry which is preliminary data.</text>
</comment>
<sequence length="87" mass="9497">MSSLISINNPIIRIKAVKQLTGVGSSTLYYHVSKGLYPKPIKLGEKMSGWLTSEVLAIQAARVAGQSDDEIKALVQRLSIERTQVTV</sequence>
<protein>
    <recommendedName>
        <fullName evidence="3">AlpA family transcriptional regulator</fullName>
    </recommendedName>
</protein>
<organism evidence="1 2">
    <name type="scientific">Formosimonas limnophila</name>
    <dbReference type="NCBI Taxonomy" id="1384487"/>
    <lineage>
        <taxon>Bacteria</taxon>
        <taxon>Pseudomonadati</taxon>
        <taxon>Pseudomonadota</taxon>
        <taxon>Betaproteobacteria</taxon>
        <taxon>Burkholderiales</taxon>
        <taxon>Burkholderiaceae</taxon>
        <taxon>Formosimonas</taxon>
    </lineage>
</organism>
<keyword evidence="2" id="KW-1185">Reference proteome</keyword>
<name>A0A8J3CMX6_9BURK</name>
<dbReference type="Pfam" id="PF05930">
    <property type="entry name" value="Phage_AlpA"/>
    <property type="match status" value="1"/>
</dbReference>
<proteinExistence type="predicted"/>
<reference evidence="1" key="2">
    <citation type="submission" date="2020-09" db="EMBL/GenBank/DDBJ databases">
        <authorList>
            <person name="Sun Q."/>
            <person name="Kim S."/>
        </authorList>
    </citation>
    <scope>NUCLEOTIDE SEQUENCE</scope>
    <source>
        <strain evidence="1">KCTC 32501</strain>
    </source>
</reference>
<accession>A0A8J3CMX6</accession>
<dbReference type="Proteomes" id="UP000614287">
    <property type="component" value="Unassembled WGS sequence"/>
</dbReference>
<dbReference type="AlphaFoldDB" id="A0A8J3CMX6"/>
<evidence type="ECO:0000313" key="1">
    <source>
        <dbReference type="EMBL" id="GHA72695.1"/>
    </source>
</evidence>
<dbReference type="RefSeq" id="WP_189493046.1">
    <property type="nucleotide sequence ID" value="NZ_BMZG01000005.1"/>
</dbReference>
<dbReference type="InterPro" id="IPR010260">
    <property type="entry name" value="AlpA"/>
</dbReference>